<protein>
    <submittedName>
        <fullName evidence="8">Uncharacterized protein</fullName>
    </submittedName>
</protein>
<dbReference type="InterPro" id="IPR002401">
    <property type="entry name" value="Cyt_P450_E_grp-I"/>
</dbReference>
<evidence type="ECO:0000256" key="6">
    <source>
        <dbReference type="RuleBase" id="RU000461"/>
    </source>
</evidence>
<evidence type="ECO:0000256" key="2">
    <source>
        <dbReference type="ARBA" id="ARBA00022723"/>
    </source>
</evidence>
<keyword evidence="7" id="KW-0472">Membrane</keyword>
<dbReference type="SUPFAM" id="SSF48264">
    <property type="entry name" value="Cytochrome P450"/>
    <property type="match status" value="1"/>
</dbReference>
<keyword evidence="3 6" id="KW-0560">Oxidoreductase</keyword>
<dbReference type="Pfam" id="PF00067">
    <property type="entry name" value="p450"/>
    <property type="match status" value="1"/>
</dbReference>
<organism evidence="8 9">
    <name type="scientific">Stylosanthes scabra</name>
    <dbReference type="NCBI Taxonomy" id="79078"/>
    <lineage>
        <taxon>Eukaryota</taxon>
        <taxon>Viridiplantae</taxon>
        <taxon>Streptophyta</taxon>
        <taxon>Embryophyta</taxon>
        <taxon>Tracheophyta</taxon>
        <taxon>Spermatophyta</taxon>
        <taxon>Magnoliopsida</taxon>
        <taxon>eudicotyledons</taxon>
        <taxon>Gunneridae</taxon>
        <taxon>Pentapetalae</taxon>
        <taxon>rosids</taxon>
        <taxon>fabids</taxon>
        <taxon>Fabales</taxon>
        <taxon>Fabaceae</taxon>
        <taxon>Papilionoideae</taxon>
        <taxon>50 kb inversion clade</taxon>
        <taxon>dalbergioids sensu lato</taxon>
        <taxon>Dalbergieae</taxon>
        <taxon>Pterocarpus clade</taxon>
        <taxon>Stylosanthes</taxon>
    </lineage>
</organism>
<keyword evidence="2 6" id="KW-0479">Metal-binding</keyword>
<keyword evidence="4 6" id="KW-0408">Iron</keyword>
<dbReference type="PRINTS" id="PR00385">
    <property type="entry name" value="P450"/>
</dbReference>
<dbReference type="PANTHER" id="PTHR47947:SF24">
    <property type="entry name" value="ISOFLAVONE 2'-HYDROXYLASE-LIKE"/>
    <property type="match status" value="1"/>
</dbReference>
<dbReference type="Gene3D" id="1.10.630.10">
    <property type="entry name" value="Cytochrome P450"/>
    <property type="match status" value="1"/>
</dbReference>
<dbReference type="PANTHER" id="PTHR47947">
    <property type="entry name" value="CYTOCHROME P450 82C3-RELATED"/>
    <property type="match status" value="1"/>
</dbReference>
<proteinExistence type="inferred from homology"/>
<dbReference type="CDD" id="cd20653">
    <property type="entry name" value="CYP81"/>
    <property type="match status" value="1"/>
</dbReference>
<gene>
    <name evidence="8" type="ORF">PIB30_063455</name>
</gene>
<dbReference type="EMBL" id="JASCZI010061019">
    <property type="protein sequence ID" value="MED6137258.1"/>
    <property type="molecule type" value="Genomic_DNA"/>
</dbReference>
<name>A0ABU6SN75_9FABA</name>
<dbReference type="InterPro" id="IPR017972">
    <property type="entry name" value="Cyt_P450_CS"/>
</dbReference>
<dbReference type="Proteomes" id="UP001341840">
    <property type="component" value="Unassembled WGS sequence"/>
</dbReference>
<dbReference type="PROSITE" id="PS00086">
    <property type="entry name" value="CYTOCHROME_P450"/>
    <property type="match status" value="1"/>
</dbReference>
<evidence type="ECO:0000313" key="8">
    <source>
        <dbReference type="EMBL" id="MED6137258.1"/>
    </source>
</evidence>
<keyword evidence="7" id="KW-1133">Transmembrane helix</keyword>
<reference evidence="8 9" key="1">
    <citation type="journal article" date="2023" name="Plants (Basel)">
        <title>Bridging the Gap: Combining Genomics and Transcriptomics Approaches to Understand Stylosanthes scabra, an Orphan Legume from the Brazilian Caatinga.</title>
        <authorList>
            <person name="Ferreira-Neto J.R.C."/>
            <person name="da Silva M.D."/>
            <person name="Binneck E."/>
            <person name="de Melo N.F."/>
            <person name="da Silva R.H."/>
            <person name="de Melo A.L.T.M."/>
            <person name="Pandolfi V."/>
            <person name="Bustamante F.O."/>
            <person name="Brasileiro-Vidal A.C."/>
            <person name="Benko-Iseppon A.M."/>
        </authorList>
    </citation>
    <scope>NUCLEOTIDE SEQUENCE [LARGE SCALE GENOMIC DNA]</scope>
    <source>
        <tissue evidence="8">Leaves</tissue>
    </source>
</reference>
<dbReference type="InterPro" id="IPR001128">
    <property type="entry name" value="Cyt_P450"/>
</dbReference>
<feature type="transmembrane region" description="Helical" evidence="7">
    <location>
        <begin position="6"/>
        <end position="25"/>
    </location>
</feature>
<evidence type="ECO:0000256" key="7">
    <source>
        <dbReference type="SAM" id="Phobius"/>
    </source>
</evidence>
<keyword evidence="7" id="KW-0812">Transmembrane</keyword>
<accession>A0ABU6SN75</accession>
<keyword evidence="5 6" id="KW-0503">Monooxygenase</keyword>
<dbReference type="PRINTS" id="PR00463">
    <property type="entry name" value="EP450I"/>
</dbReference>
<keyword evidence="9" id="KW-1185">Reference proteome</keyword>
<comment type="similarity">
    <text evidence="6">Belongs to the cytochrome P450 family.</text>
</comment>
<evidence type="ECO:0000256" key="4">
    <source>
        <dbReference type="ARBA" id="ARBA00023004"/>
    </source>
</evidence>
<dbReference type="InterPro" id="IPR036396">
    <property type="entry name" value="Cyt_P450_sf"/>
</dbReference>
<comment type="caution">
    <text evidence="8">The sequence shown here is derived from an EMBL/GenBank/DDBJ whole genome shotgun (WGS) entry which is preliminary data.</text>
</comment>
<keyword evidence="1 6" id="KW-0349">Heme</keyword>
<dbReference type="InterPro" id="IPR050651">
    <property type="entry name" value="Plant_Cytochrome_P450_Monoox"/>
</dbReference>
<evidence type="ECO:0000256" key="1">
    <source>
        <dbReference type="ARBA" id="ARBA00022617"/>
    </source>
</evidence>
<evidence type="ECO:0000256" key="3">
    <source>
        <dbReference type="ARBA" id="ARBA00023002"/>
    </source>
</evidence>
<evidence type="ECO:0000256" key="5">
    <source>
        <dbReference type="ARBA" id="ARBA00023033"/>
    </source>
</evidence>
<evidence type="ECO:0000313" key="9">
    <source>
        <dbReference type="Proteomes" id="UP001341840"/>
    </source>
</evidence>
<sequence length="507" mass="57895">MATLQFLYYCLLSLAFFLFILRKLFFKNTTFSNLPPSPPTIPIIGNLHHLKSPLHRSIYALSQTYGHIFSLWIGSQLVVVVSSQTLVQQCFTKYDIVLANRARNLVGKYLFYDCTSLGASSYGDHWRNLRRIATTDVLSTHRINSFVETRKDETLRVIKDLVEETWTGFTRVKLRPWLSKISFNSMMRMISGKRYYGDGDGDDVADTEEARKFRETIAEILSLIGASKVVDFFPLLRWFDFDGLEKKLKRVNKNADEFLQGLIDEHRSNNGEEHSKKTMIGNLLTQQKLQPQYYSDCVIKGLIQDMLLGGTDTTAVTMEWAMAALLNHPEIFKKAKNELDTMVGKDRLVDESDIPNLPYIQNIIYETLRLYTPGPLLLPHVSSDEFNIEGFTIPRGTIVLTNAWTIHRDPKVWGDDAECFKPERFEKDGEANKLLAFGLGRRACPGLGLAYRTMVLTLGLLIQCFEWKTLRDNEEIDMRENEGAATPKLIPLEALCKAQPISTIIKI</sequence>